<dbReference type="Gene3D" id="3.30.110.10">
    <property type="entry name" value="Translation initiation factor 3 (IF-3), C-terminal domain"/>
    <property type="match status" value="1"/>
</dbReference>
<reference evidence="6" key="1">
    <citation type="submission" date="2018-06" db="EMBL/GenBank/DDBJ databases">
        <authorList>
            <person name="Zhirakovskaya E."/>
        </authorList>
    </citation>
    <scope>NUCLEOTIDE SEQUENCE</scope>
</reference>
<dbReference type="Gene3D" id="3.10.20.80">
    <property type="entry name" value="Translation initiation factor 3 (IF-3), N-terminal domain"/>
    <property type="match status" value="1"/>
</dbReference>
<evidence type="ECO:0000259" key="4">
    <source>
        <dbReference type="Pfam" id="PF00707"/>
    </source>
</evidence>
<dbReference type="InterPro" id="IPR001288">
    <property type="entry name" value="Translation_initiation_fac_3"/>
</dbReference>
<sequence length="189" mass="22013">MEILAIRRRRSSNRRKVSKGPEFKINRRIRVHEVRLIDHEGTNHGVVPTGKAMQMAEDAELDLVEVAPNSKPPVCRIMDYGKFAYEKTKKEREARKLQKQIEIKSLRLTPRTSDFHRDVYVRKAEQWLKEGKKVKFQVRFKAREITYPELGQKTLLEVAEMLSDLSEIEQKPKLEGWSMTLLLNPTGGS</sequence>
<proteinExistence type="inferred from homology"/>
<evidence type="ECO:0000256" key="3">
    <source>
        <dbReference type="ARBA" id="ARBA00022917"/>
    </source>
</evidence>
<dbReference type="AlphaFoldDB" id="A0A3B0VET2"/>
<dbReference type="GO" id="GO:0003743">
    <property type="term" value="F:translation initiation factor activity"/>
    <property type="evidence" value="ECO:0007669"/>
    <property type="project" value="UniProtKB-KW"/>
</dbReference>
<dbReference type="PROSITE" id="PS00938">
    <property type="entry name" value="IF3"/>
    <property type="match status" value="1"/>
</dbReference>
<name>A0A3B0VET2_9ZZZZ</name>
<evidence type="ECO:0000259" key="5">
    <source>
        <dbReference type="Pfam" id="PF05198"/>
    </source>
</evidence>
<protein>
    <submittedName>
        <fullName evidence="6">Translation initiation factor 3</fullName>
    </submittedName>
</protein>
<comment type="similarity">
    <text evidence="1">Belongs to the IF-3 family.</text>
</comment>
<dbReference type="SUPFAM" id="SSF55200">
    <property type="entry name" value="Translation initiation factor IF3, C-terminal domain"/>
    <property type="match status" value="1"/>
</dbReference>
<dbReference type="InterPro" id="IPR036788">
    <property type="entry name" value="T_IF-3_C_sf"/>
</dbReference>
<feature type="domain" description="Translation initiation factor 3 C-terminal" evidence="4">
    <location>
        <begin position="101"/>
        <end position="185"/>
    </location>
</feature>
<dbReference type="Pfam" id="PF05198">
    <property type="entry name" value="IF3_N"/>
    <property type="match status" value="1"/>
</dbReference>
<dbReference type="InterPro" id="IPR019814">
    <property type="entry name" value="Translation_initiation_fac_3_N"/>
</dbReference>
<dbReference type="InterPro" id="IPR019815">
    <property type="entry name" value="Translation_initiation_fac_3_C"/>
</dbReference>
<dbReference type="SUPFAM" id="SSF54364">
    <property type="entry name" value="Translation initiation factor IF3, N-terminal domain"/>
    <property type="match status" value="1"/>
</dbReference>
<dbReference type="GO" id="GO:0043022">
    <property type="term" value="F:ribosome binding"/>
    <property type="evidence" value="ECO:0007669"/>
    <property type="project" value="TreeGrafter"/>
</dbReference>
<accession>A0A3B0VET2</accession>
<organism evidence="6">
    <name type="scientific">hydrothermal vent metagenome</name>
    <dbReference type="NCBI Taxonomy" id="652676"/>
    <lineage>
        <taxon>unclassified sequences</taxon>
        <taxon>metagenomes</taxon>
        <taxon>ecological metagenomes</taxon>
    </lineage>
</organism>
<evidence type="ECO:0000256" key="2">
    <source>
        <dbReference type="ARBA" id="ARBA00022540"/>
    </source>
</evidence>
<dbReference type="GO" id="GO:0032790">
    <property type="term" value="P:ribosome disassembly"/>
    <property type="evidence" value="ECO:0007669"/>
    <property type="project" value="TreeGrafter"/>
</dbReference>
<dbReference type="InterPro" id="IPR036787">
    <property type="entry name" value="T_IF-3_N_sf"/>
</dbReference>
<dbReference type="Pfam" id="PF00707">
    <property type="entry name" value="IF3_C"/>
    <property type="match status" value="1"/>
</dbReference>
<dbReference type="FunFam" id="3.10.20.80:FF:000001">
    <property type="entry name" value="Translation initiation factor IF-3"/>
    <property type="match status" value="1"/>
</dbReference>
<dbReference type="PANTHER" id="PTHR10938">
    <property type="entry name" value="TRANSLATION INITIATION FACTOR IF-3"/>
    <property type="match status" value="1"/>
</dbReference>
<dbReference type="EMBL" id="UOEU01000881">
    <property type="protein sequence ID" value="VAW42035.1"/>
    <property type="molecule type" value="Genomic_DNA"/>
</dbReference>
<dbReference type="GO" id="GO:0005829">
    <property type="term" value="C:cytosol"/>
    <property type="evidence" value="ECO:0007669"/>
    <property type="project" value="TreeGrafter"/>
</dbReference>
<keyword evidence="2 6" id="KW-0396">Initiation factor</keyword>
<evidence type="ECO:0000256" key="1">
    <source>
        <dbReference type="ARBA" id="ARBA00005439"/>
    </source>
</evidence>
<feature type="domain" description="Translation initiation factor 3 N-terminal" evidence="5">
    <location>
        <begin position="25"/>
        <end position="94"/>
    </location>
</feature>
<keyword evidence="3" id="KW-0648">Protein biosynthesis</keyword>
<dbReference type="HAMAP" id="MF_00080">
    <property type="entry name" value="IF_3"/>
    <property type="match status" value="1"/>
</dbReference>
<evidence type="ECO:0000313" key="6">
    <source>
        <dbReference type="EMBL" id="VAW42035.1"/>
    </source>
</evidence>
<dbReference type="PANTHER" id="PTHR10938:SF0">
    <property type="entry name" value="TRANSLATION INITIATION FACTOR IF-3, MITOCHONDRIAL"/>
    <property type="match status" value="1"/>
</dbReference>
<gene>
    <name evidence="6" type="ORF">MNBD_CHLOROFLEXI01-1355</name>
</gene>
<dbReference type="NCBIfam" id="TIGR00168">
    <property type="entry name" value="infC"/>
    <property type="match status" value="1"/>
</dbReference>
<dbReference type="InterPro" id="IPR019813">
    <property type="entry name" value="Translation_initiation_fac3_CS"/>
</dbReference>
<dbReference type="GO" id="GO:0016020">
    <property type="term" value="C:membrane"/>
    <property type="evidence" value="ECO:0007669"/>
    <property type="project" value="TreeGrafter"/>
</dbReference>